<keyword evidence="1" id="KW-0812">Transmembrane</keyword>
<dbReference type="AlphaFoldDB" id="A0A8J2M918"/>
<organism evidence="2 3">
    <name type="scientific">Allacma fusca</name>
    <dbReference type="NCBI Taxonomy" id="39272"/>
    <lineage>
        <taxon>Eukaryota</taxon>
        <taxon>Metazoa</taxon>
        <taxon>Ecdysozoa</taxon>
        <taxon>Arthropoda</taxon>
        <taxon>Hexapoda</taxon>
        <taxon>Collembola</taxon>
        <taxon>Symphypleona</taxon>
        <taxon>Sminthuridae</taxon>
        <taxon>Allacma</taxon>
    </lineage>
</organism>
<keyword evidence="1" id="KW-1133">Transmembrane helix</keyword>
<comment type="caution">
    <text evidence="2">The sequence shown here is derived from an EMBL/GenBank/DDBJ whole genome shotgun (WGS) entry which is preliminary data.</text>
</comment>
<name>A0A8J2M918_9HEXA</name>
<evidence type="ECO:0000313" key="3">
    <source>
        <dbReference type="Proteomes" id="UP000708208"/>
    </source>
</evidence>
<dbReference type="Proteomes" id="UP000708208">
    <property type="component" value="Unassembled WGS sequence"/>
</dbReference>
<dbReference type="EMBL" id="CAJVCH010570594">
    <property type="protein sequence ID" value="CAG7835326.1"/>
    <property type="molecule type" value="Genomic_DNA"/>
</dbReference>
<feature type="transmembrane region" description="Helical" evidence="1">
    <location>
        <begin position="88"/>
        <end position="114"/>
    </location>
</feature>
<proteinExistence type="predicted"/>
<keyword evidence="1" id="KW-0472">Membrane</keyword>
<evidence type="ECO:0000313" key="2">
    <source>
        <dbReference type="EMBL" id="CAG7835326.1"/>
    </source>
</evidence>
<gene>
    <name evidence="2" type="ORF">AFUS01_LOCUS44712</name>
</gene>
<feature type="transmembrane region" description="Helical" evidence="1">
    <location>
        <begin position="153"/>
        <end position="176"/>
    </location>
</feature>
<sequence>MSAQMDCWSSAESLRLAVKIVAMLNFIFWSLLLILYGFIFFEAVKIVGTPSSNGEDKFLGELLYFGEDQDNVSIKGSSDYKPMEEDEIAFSAALLTNFVVIIIFQIFLSLLLLHASEKKKLVRLQVWFYVSFLIFGIDIVSHIVAFVMGGMHIFILSKTILLAYFAFCLLVVYCYIQRLKKEIATEMPNRNGSLSPPVLLVTPVIGGSHCYNCNQAVASFPEKTGPIFPKLIIPVK</sequence>
<evidence type="ECO:0000256" key="1">
    <source>
        <dbReference type="SAM" id="Phobius"/>
    </source>
</evidence>
<feature type="transmembrane region" description="Helical" evidence="1">
    <location>
        <begin position="126"/>
        <end position="147"/>
    </location>
</feature>
<keyword evidence="3" id="KW-1185">Reference proteome</keyword>
<feature type="transmembrane region" description="Helical" evidence="1">
    <location>
        <begin position="20"/>
        <end position="41"/>
    </location>
</feature>
<protein>
    <submittedName>
        <fullName evidence="2">Uncharacterized protein</fullName>
    </submittedName>
</protein>
<reference evidence="2" key="1">
    <citation type="submission" date="2021-06" db="EMBL/GenBank/DDBJ databases">
        <authorList>
            <person name="Hodson N. C."/>
            <person name="Mongue J. A."/>
            <person name="Jaron S. K."/>
        </authorList>
    </citation>
    <scope>NUCLEOTIDE SEQUENCE</scope>
</reference>
<accession>A0A8J2M918</accession>